<evidence type="ECO:0000313" key="2">
    <source>
        <dbReference type="Proteomes" id="UP000732377"/>
    </source>
</evidence>
<dbReference type="EMBL" id="PIUK01000310">
    <property type="protein sequence ID" value="MBY6278016.1"/>
    <property type="molecule type" value="Genomic_DNA"/>
</dbReference>
<name>A0A953LJ77_SYMTR</name>
<organism evidence="1 2">
    <name type="scientific">Symbiobacterium thermophilum</name>
    <dbReference type="NCBI Taxonomy" id="2734"/>
    <lineage>
        <taxon>Bacteria</taxon>
        <taxon>Bacillati</taxon>
        <taxon>Bacillota</taxon>
        <taxon>Clostridia</taxon>
        <taxon>Eubacteriales</taxon>
        <taxon>Symbiobacteriaceae</taxon>
        <taxon>Symbiobacterium</taxon>
    </lineage>
</organism>
<reference evidence="1" key="1">
    <citation type="submission" date="2017-11" db="EMBL/GenBank/DDBJ databases">
        <title>Three new genomes from thermophilic consortium.</title>
        <authorList>
            <person name="Quaggio R."/>
            <person name="Amgarten D."/>
            <person name="Setubal J.C."/>
        </authorList>
    </citation>
    <scope>NUCLEOTIDE SEQUENCE</scope>
    <source>
        <strain evidence="1">ZCTH01-B2</strain>
    </source>
</reference>
<evidence type="ECO:0000313" key="1">
    <source>
        <dbReference type="EMBL" id="MBY6278016.1"/>
    </source>
</evidence>
<gene>
    <name evidence="1" type="ORF">CWE10_17910</name>
</gene>
<comment type="caution">
    <text evidence="1">The sequence shown here is derived from an EMBL/GenBank/DDBJ whole genome shotgun (WGS) entry which is preliminary data.</text>
</comment>
<sequence length="111" mass="12166">MQYVNIELDKPRRIRFDTNALCDAEEALGVGIGAMMNQQMGFRAIRALLWAGLRWEDRGLTLERTGRLMQQFLENGGGFDALAEKVTSALLASGLFKTQGDEGNGEAEAAT</sequence>
<dbReference type="Proteomes" id="UP000732377">
    <property type="component" value="Unassembled WGS sequence"/>
</dbReference>
<dbReference type="AlphaFoldDB" id="A0A953LJ77"/>
<dbReference type="RefSeq" id="WP_273381447.1">
    <property type="nucleotide sequence ID" value="NZ_PIUK01000310.1"/>
</dbReference>
<proteinExistence type="predicted"/>
<accession>A0A953LJ77</accession>
<protein>
    <recommendedName>
        <fullName evidence="3">Gene transfer agent family protein</fullName>
    </recommendedName>
</protein>
<evidence type="ECO:0008006" key="3">
    <source>
        <dbReference type="Google" id="ProtNLM"/>
    </source>
</evidence>